<evidence type="ECO:0000313" key="1">
    <source>
        <dbReference type="EMBL" id="KAJ7100639.1"/>
    </source>
</evidence>
<proteinExistence type="predicted"/>
<protein>
    <submittedName>
        <fullName evidence="1">Uncharacterized protein</fullName>
    </submittedName>
</protein>
<organism evidence="1 2">
    <name type="scientific">Mycena belliarum</name>
    <dbReference type="NCBI Taxonomy" id="1033014"/>
    <lineage>
        <taxon>Eukaryota</taxon>
        <taxon>Fungi</taxon>
        <taxon>Dikarya</taxon>
        <taxon>Basidiomycota</taxon>
        <taxon>Agaricomycotina</taxon>
        <taxon>Agaricomycetes</taxon>
        <taxon>Agaricomycetidae</taxon>
        <taxon>Agaricales</taxon>
        <taxon>Marasmiineae</taxon>
        <taxon>Mycenaceae</taxon>
        <taxon>Mycena</taxon>
    </lineage>
</organism>
<gene>
    <name evidence="1" type="ORF">B0H15DRAFT_769959</name>
</gene>
<comment type="caution">
    <text evidence="1">The sequence shown here is derived from an EMBL/GenBank/DDBJ whole genome shotgun (WGS) entry which is preliminary data.</text>
</comment>
<dbReference type="AlphaFoldDB" id="A0AAD6XSQ1"/>
<name>A0AAD6XSQ1_9AGAR</name>
<keyword evidence="2" id="KW-1185">Reference proteome</keyword>
<reference evidence="1" key="1">
    <citation type="submission" date="2023-03" db="EMBL/GenBank/DDBJ databases">
        <title>Massive genome expansion in bonnet fungi (Mycena s.s.) driven by repeated elements and novel gene families across ecological guilds.</title>
        <authorList>
            <consortium name="Lawrence Berkeley National Laboratory"/>
            <person name="Harder C.B."/>
            <person name="Miyauchi S."/>
            <person name="Viragh M."/>
            <person name="Kuo A."/>
            <person name="Thoen E."/>
            <person name="Andreopoulos B."/>
            <person name="Lu D."/>
            <person name="Skrede I."/>
            <person name="Drula E."/>
            <person name="Henrissat B."/>
            <person name="Morin E."/>
            <person name="Kohler A."/>
            <person name="Barry K."/>
            <person name="LaButti K."/>
            <person name="Morin E."/>
            <person name="Salamov A."/>
            <person name="Lipzen A."/>
            <person name="Mereny Z."/>
            <person name="Hegedus B."/>
            <person name="Baldrian P."/>
            <person name="Stursova M."/>
            <person name="Weitz H."/>
            <person name="Taylor A."/>
            <person name="Grigoriev I.V."/>
            <person name="Nagy L.G."/>
            <person name="Martin F."/>
            <person name="Kauserud H."/>
        </authorList>
    </citation>
    <scope>NUCLEOTIDE SEQUENCE</scope>
    <source>
        <strain evidence="1">CBHHK173m</strain>
    </source>
</reference>
<dbReference type="Proteomes" id="UP001222325">
    <property type="component" value="Unassembled WGS sequence"/>
</dbReference>
<evidence type="ECO:0000313" key="2">
    <source>
        <dbReference type="Proteomes" id="UP001222325"/>
    </source>
</evidence>
<sequence length="69" mass="7951">LSIQLKDPARTWDILQSWTQIHQPVGLKITSLRNAIFMTSEDHLQFGTFKFYLEKATVRPFMFPAADPG</sequence>
<accession>A0AAD6XSQ1</accession>
<dbReference type="EMBL" id="JARJCN010000005">
    <property type="protein sequence ID" value="KAJ7100639.1"/>
    <property type="molecule type" value="Genomic_DNA"/>
</dbReference>
<feature type="non-terminal residue" evidence="1">
    <location>
        <position position="1"/>
    </location>
</feature>